<evidence type="ECO:0000313" key="13">
    <source>
        <dbReference type="Proteomes" id="UP000886657"/>
    </source>
</evidence>
<dbReference type="InterPro" id="IPR006153">
    <property type="entry name" value="Cation/H_exchanger_TM"/>
</dbReference>
<comment type="caution">
    <text evidence="12">The sequence shown here is derived from an EMBL/GenBank/DDBJ whole genome shotgun (WGS) entry which is preliminary data.</text>
</comment>
<dbReference type="EMBL" id="JADKIO010000008">
    <property type="protein sequence ID" value="MBK9797038.1"/>
    <property type="molecule type" value="Genomic_DNA"/>
</dbReference>
<feature type="transmembrane region" description="Helical" evidence="10">
    <location>
        <begin position="71"/>
        <end position="91"/>
    </location>
</feature>
<feature type="transmembrane region" description="Helical" evidence="10">
    <location>
        <begin position="103"/>
        <end position="123"/>
    </location>
</feature>
<feature type="transmembrane region" description="Helical" evidence="10">
    <location>
        <begin position="129"/>
        <end position="152"/>
    </location>
</feature>
<feature type="transmembrane region" description="Helical" evidence="10">
    <location>
        <begin position="383"/>
        <end position="406"/>
    </location>
</feature>
<dbReference type="AlphaFoldDB" id="A0A9D7SIU5"/>
<organism evidence="12 13">
    <name type="scientific">Candidatus Geothrix skivensis</name>
    <dbReference type="NCBI Taxonomy" id="2954439"/>
    <lineage>
        <taxon>Bacteria</taxon>
        <taxon>Pseudomonadati</taxon>
        <taxon>Acidobacteriota</taxon>
        <taxon>Holophagae</taxon>
        <taxon>Holophagales</taxon>
        <taxon>Holophagaceae</taxon>
        <taxon>Geothrix</taxon>
    </lineage>
</organism>
<evidence type="ECO:0000256" key="1">
    <source>
        <dbReference type="ARBA" id="ARBA00004141"/>
    </source>
</evidence>
<evidence type="ECO:0000256" key="6">
    <source>
        <dbReference type="ARBA" id="ARBA00023053"/>
    </source>
</evidence>
<evidence type="ECO:0000256" key="2">
    <source>
        <dbReference type="ARBA" id="ARBA00022448"/>
    </source>
</evidence>
<evidence type="ECO:0000256" key="10">
    <source>
        <dbReference type="SAM" id="Phobius"/>
    </source>
</evidence>
<keyword evidence="5 10" id="KW-1133">Transmembrane helix</keyword>
<evidence type="ECO:0000256" key="7">
    <source>
        <dbReference type="ARBA" id="ARBA00023065"/>
    </source>
</evidence>
<sequence length="411" mass="42004">MPFAFLMQDPLAGTLMLLALLWLSAKVGGELAVRLKLPAVTGELAVGLALTALHRAWPLFPDVAASPATELLGGLGVVVLMFAVGLESTVPQMLKVGVASLRVAAIGVVLPMAAGFAGAWLMLPKEAPFVLDLFIGACLSATSIGISAQVLREKGASDSLEGRIIVGAAVVDDVLGLLVLVAVSGMVGAASGASSGGGLLKTLALALGFLGVALTLGRRATPHLFRLANRFRGEQVLLPLGLGFAFLLAWLGHLAGLASIVGAYAAGLILEPAHIEDLERRERHTLEELVHPLVTVLSPLFFVLMGAKIDPVALFKPATLGFAALLAVLGVAGKYAAGYGGGRGIRAAVVGWGMVPRGEVGLIFVAAGAQLQLNGLPLLSPDVQAGIIGALLLTTIAGPVGLGWVLRARRG</sequence>
<keyword evidence="2" id="KW-0813">Transport</keyword>
<evidence type="ECO:0000256" key="4">
    <source>
        <dbReference type="ARBA" id="ARBA00022692"/>
    </source>
</evidence>
<keyword evidence="3" id="KW-0050">Antiport</keyword>
<accession>A0A9D7SIU5</accession>
<dbReference type="Pfam" id="PF00999">
    <property type="entry name" value="Na_H_Exchanger"/>
    <property type="match status" value="1"/>
</dbReference>
<reference evidence="12" key="1">
    <citation type="submission" date="2020-10" db="EMBL/GenBank/DDBJ databases">
        <title>Connecting structure to function with the recovery of over 1000 high-quality activated sludge metagenome-assembled genomes encoding full-length rRNA genes using long-read sequencing.</title>
        <authorList>
            <person name="Singleton C.M."/>
            <person name="Petriglieri F."/>
            <person name="Kristensen J.M."/>
            <person name="Kirkegaard R.H."/>
            <person name="Michaelsen T.Y."/>
            <person name="Andersen M.H."/>
            <person name="Karst S.M."/>
            <person name="Dueholm M.S."/>
            <person name="Nielsen P.H."/>
            <person name="Albertsen M."/>
        </authorList>
    </citation>
    <scope>NUCLEOTIDE SEQUENCE</scope>
    <source>
        <strain evidence="12">Skiv_18-Q3-R9-52_MAXAC.067</strain>
    </source>
</reference>
<keyword evidence="8 10" id="KW-0472">Membrane</keyword>
<feature type="transmembrane region" description="Helical" evidence="10">
    <location>
        <begin position="319"/>
        <end position="337"/>
    </location>
</feature>
<name>A0A9D7SIU5_9BACT</name>
<feature type="transmembrane region" description="Helical" evidence="10">
    <location>
        <begin position="199"/>
        <end position="216"/>
    </location>
</feature>
<dbReference type="GO" id="GO:0006814">
    <property type="term" value="P:sodium ion transport"/>
    <property type="evidence" value="ECO:0007669"/>
    <property type="project" value="UniProtKB-KW"/>
</dbReference>
<proteinExistence type="predicted"/>
<dbReference type="PANTHER" id="PTHR43562">
    <property type="entry name" value="NAPA-TYPE SODIUM/HYDROGEN ANTIPORTER"/>
    <property type="match status" value="1"/>
</dbReference>
<dbReference type="GO" id="GO:0016020">
    <property type="term" value="C:membrane"/>
    <property type="evidence" value="ECO:0007669"/>
    <property type="project" value="UniProtKB-SubCell"/>
</dbReference>
<dbReference type="PANTHER" id="PTHR43562:SF3">
    <property type="entry name" value="SODIUM ION_PROTON EXCHANGER (EUROFUNG)"/>
    <property type="match status" value="1"/>
</dbReference>
<gene>
    <name evidence="12" type="ORF">IPP58_11175</name>
</gene>
<evidence type="ECO:0000256" key="3">
    <source>
        <dbReference type="ARBA" id="ARBA00022449"/>
    </source>
</evidence>
<dbReference type="Gene3D" id="1.20.1530.20">
    <property type="match status" value="1"/>
</dbReference>
<keyword evidence="9" id="KW-0739">Sodium transport</keyword>
<dbReference type="GO" id="GO:0015297">
    <property type="term" value="F:antiporter activity"/>
    <property type="evidence" value="ECO:0007669"/>
    <property type="project" value="UniProtKB-KW"/>
</dbReference>
<dbReference type="InterPro" id="IPR038770">
    <property type="entry name" value="Na+/solute_symporter_sf"/>
</dbReference>
<keyword evidence="6" id="KW-0915">Sodium</keyword>
<feature type="transmembrane region" description="Helical" evidence="10">
    <location>
        <begin position="164"/>
        <end position="187"/>
    </location>
</feature>
<dbReference type="Proteomes" id="UP000886657">
    <property type="component" value="Unassembled WGS sequence"/>
</dbReference>
<evidence type="ECO:0000256" key="8">
    <source>
        <dbReference type="ARBA" id="ARBA00023136"/>
    </source>
</evidence>
<feature type="domain" description="Cation/H+ exchanger transmembrane" evidence="11">
    <location>
        <begin position="31"/>
        <end position="407"/>
    </location>
</feature>
<keyword evidence="7" id="KW-0406">Ion transport</keyword>
<protein>
    <submittedName>
        <fullName evidence="12">Cation:proton antiporter</fullName>
    </submittedName>
</protein>
<dbReference type="GO" id="GO:1902600">
    <property type="term" value="P:proton transmembrane transport"/>
    <property type="evidence" value="ECO:0007669"/>
    <property type="project" value="InterPro"/>
</dbReference>
<feature type="transmembrane region" description="Helical" evidence="10">
    <location>
        <begin position="236"/>
        <end position="269"/>
    </location>
</feature>
<evidence type="ECO:0000256" key="9">
    <source>
        <dbReference type="ARBA" id="ARBA00023201"/>
    </source>
</evidence>
<evidence type="ECO:0000313" key="12">
    <source>
        <dbReference type="EMBL" id="MBK9797038.1"/>
    </source>
</evidence>
<evidence type="ECO:0000256" key="5">
    <source>
        <dbReference type="ARBA" id="ARBA00022989"/>
    </source>
</evidence>
<keyword evidence="4 10" id="KW-0812">Transmembrane</keyword>
<comment type="subcellular location">
    <subcellularLocation>
        <location evidence="1">Membrane</location>
        <topology evidence="1">Multi-pass membrane protein</topology>
    </subcellularLocation>
</comment>
<evidence type="ECO:0000259" key="11">
    <source>
        <dbReference type="Pfam" id="PF00999"/>
    </source>
</evidence>